<evidence type="ECO:0000256" key="3">
    <source>
        <dbReference type="ARBA" id="ARBA00022630"/>
    </source>
</evidence>
<evidence type="ECO:0000256" key="6">
    <source>
        <dbReference type="ARBA" id="ARBA00022857"/>
    </source>
</evidence>
<dbReference type="OrthoDB" id="45486at2759"/>
<keyword evidence="3" id="KW-0285">Flavoprotein</keyword>
<comment type="cofactor">
    <cofactor evidence="1">
        <name>FMN</name>
        <dbReference type="ChEBI" id="CHEBI:58210"/>
    </cofactor>
</comment>
<dbReference type="InterPro" id="IPR035587">
    <property type="entry name" value="DUS-like_FMN-bd"/>
</dbReference>
<comment type="caution">
    <text evidence="10">The sequence shown here is derived from an EMBL/GenBank/DDBJ whole genome shotgun (WGS) entry which is preliminary data.</text>
</comment>
<dbReference type="eggNOG" id="KOG2335">
    <property type="taxonomic scope" value="Eukaryota"/>
</dbReference>
<keyword evidence="6" id="KW-0521">NADP</keyword>
<dbReference type="PANTHER" id="PTHR42907">
    <property type="entry name" value="FMN-LINKED OXIDOREDUCTASES SUPERFAMILY PROTEIN"/>
    <property type="match status" value="1"/>
</dbReference>
<evidence type="ECO:0000256" key="1">
    <source>
        <dbReference type="ARBA" id="ARBA00001917"/>
    </source>
</evidence>
<evidence type="ECO:0000256" key="8">
    <source>
        <dbReference type="ARBA" id="ARBA00023002"/>
    </source>
</evidence>
<protein>
    <recommendedName>
        <fullName evidence="9">DUS-like FMN-binding domain-containing protein</fullName>
    </recommendedName>
</protein>
<dbReference type="OMA" id="RGCKEYK"/>
<dbReference type="SUPFAM" id="SSF51395">
    <property type="entry name" value="FMN-linked oxidoreductases"/>
    <property type="match status" value="1"/>
</dbReference>
<reference evidence="10 11" key="1">
    <citation type="journal article" date="2012" name="Genome Biol.">
        <title>Genome and low-iron response of an oceanic diatom adapted to chronic iron limitation.</title>
        <authorList>
            <person name="Lommer M."/>
            <person name="Specht M."/>
            <person name="Roy A.S."/>
            <person name="Kraemer L."/>
            <person name="Andreson R."/>
            <person name="Gutowska M.A."/>
            <person name="Wolf J."/>
            <person name="Bergner S.V."/>
            <person name="Schilhabel M.B."/>
            <person name="Klostermeier U.C."/>
            <person name="Beiko R.G."/>
            <person name="Rosenstiel P."/>
            <person name="Hippler M."/>
            <person name="Laroche J."/>
        </authorList>
    </citation>
    <scope>NUCLEOTIDE SEQUENCE [LARGE SCALE GENOMIC DNA]</scope>
    <source>
        <strain evidence="10 11">CCMP1005</strain>
    </source>
</reference>
<dbReference type="InterPro" id="IPR018517">
    <property type="entry name" value="tRNA_hU_synthase_CS"/>
</dbReference>
<feature type="domain" description="DUS-like FMN-binding" evidence="9">
    <location>
        <begin position="10"/>
        <end position="260"/>
    </location>
</feature>
<keyword evidence="8" id="KW-0560">Oxidoreductase</keyword>
<name>K0TL88_THAOC</name>
<dbReference type="GO" id="GO:0050660">
    <property type="term" value="F:flavin adenine dinucleotide binding"/>
    <property type="evidence" value="ECO:0007669"/>
    <property type="project" value="InterPro"/>
</dbReference>
<keyword evidence="2" id="KW-0820">tRNA-binding</keyword>
<evidence type="ECO:0000313" key="10">
    <source>
        <dbReference type="EMBL" id="EJK75101.1"/>
    </source>
</evidence>
<sequence>MSGCCFEFHVAPLQGYTHQPFRTLTNLLAPSAIKWTEMEKVADLQPMVAASLRKRLEGSEDDGNNLVLQLGSNNAKDLGQCAGIAAELYPNLHEINLNCGCPSISSGGATGYGASLMKDPDLTAGLVASMRSSTNGDISVKTRIAVFDNPEDLRPLDDRDYRYLVNYVSSISEAGAAHVILHARPAVLSGLSPVNNRIVPQLDYEFVHQIARDFDGRVKITLNGGLNSLAALDAARNNQGQISSYMSGRFCIRRPLDLLNVEQSMMSSNRIDVHSALSNYLSYALARRDKQQFTLAELCLPLYLVSEQLREDYEENEPVQLSWEDIELLHDLLQEGLVELSNGKVKPNASINFKKLTSSFKPVVGTKVVNKWRRNRAEL</sequence>
<dbReference type="Proteomes" id="UP000266841">
    <property type="component" value="Unassembled WGS sequence"/>
</dbReference>
<dbReference type="GO" id="GO:0017150">
    <property type="term" value="F:tRNA dihydrouridine synthase activity"/>
    <property type="evidence" value="ECO:0007669"/>
    <property type="project" value="InterPro"/>
</dbReference>
<proteinExistence type="predicted"/>
<evidence type="ECO:0000259" key="9">
    <source>
        <dbReference type="Pfam" id="PF01207"/>
    </source>
</evidence>
<dbReference type="PROSITE" id="PS01136">
    <property type="entry name" value="UPF0034"/>
    <property type="match status" value="1"/>
</dbReference>
<evidence type="ECO:0000256" key="5">
    <source>
        <dbReference type="ARBA" id="ARBA00022694"/>
    </source>
</evidence>
<keyword evidence="5" id="KW-0819">tRNA processing</keyword>
<keyword evidence="4" id="KW-0288">FMN</keyword>
<organism evidence="10 11">
    <name type="scientific">Thalassiosira oceanica</name>
    <name type="common">Marine diatom</name>
    <dbReference type="NCBI Taxonomy" id="159749"/>
    <lineage>
        <taxon>Eukaryota</taxon>
        <taxon>Sar</taxon>
        <taxon>Stramenopiles</taxon>
        <taxon>Ochrophyta</taxon>
        <taxon>Bacillariophyta</taxon>
        <taxon>Coscinodiscophyceae</taxon>
        <taxon>Thalassiosirophycidae</taxon>
        <taxon>Thalassiosirales</taxon>
        <taxon>Thalassiosiraceae</taxon>
        <taxon>Thalassiosira</taxon>
    </lineage>
</organism>
<dbReference type="InterPro" id="IPR004653">
    <property type="entry name" value="DusA"/>
</dbReference>
<dbReference type="AlphaFoldDB" id="K0TL88"/>
<evidence type="ECO:0000313" key="11">
    <source>
        <dbReference type="Proteomes" id="UP000266841"/>
    </source>
</evidence>
<dbReference type="Pfam" id="PF01207">
    <property type="entry name" value="Dus"/>
    <property type="match status" value="1"/>
</dbReference>
<dbReference type="EMBL" id="AGNL01003133">
    <property type="protein sequence ID" value="EJK75101.1"/>
    <property type="molecule type" value="Genomic_DNA"/>
</dbReference>
<dbReference type="InterPro" id="IPR013785">
    <property type="entry name" value="Aldolase_TIM"/>
</dbReference>
<dbReference type="CDD" id="cd02801">
    <property type="entry name" value="DUS_like_FMN"/>
    <property type="match status" value="1"/>
</dbReference>
<dbReference type="GO" id="GO:0000049">
    <property type="term" value="F:tRNA binding"/>
    <property type="evidence" value="ECO:0007669"/>
    <property type="project" value="UniProtKB-KW"/>
</dbReference>
<accession>K0TL88</accession>
<evidence type="ECO:0000256" key="7">
    <source>
        <dbReference type="ARBA" id="ARBA00022884"/>
    </source>
</evidence>
<gene>
    <name evidence="10" type="ORF">THAOC_03189</name>
</gene>
<keyword evidence="11" id="KW-1185">Reference proteome</keyword>
<dbReference type="Gene3D" id="3.20.20.70">
    <property type="entry name" value="Aldolase class I"/>
    <property type="match status" value="1"/>
</dbReference>
<dbReference type="PANTHER" id="PTHR42907:SF1">
    <property type="entry name" value="FMN-LINKED OXIDOREDUCTASES SUPERFAMILY PROTEIN"/>
    <property type="match status" value="1"/>
</dbReference>
<keyword evidence="7" id="KW-0694">RNA-binding</keyword>
<evidence type="ECO:0000256" key="2">
    <source>
        <dbReference type="ARBA" id="ARBA00022555"/>
    </source>
</evidence>
<evidence type="ECO:0000256" key="4">
    <source>
        <dbReference type="ARBA" id="ARBA00022643"/>
    </source>
</evidence>